<feature type="region of interest" description="Interaction with DNA" evidence="8">
    <location>
        <begin position="184"/>
        <end position="189"/>
    </location>
</feature>
<reference evidence="12 13" key="1">
    <citation type="submission" date="2016-03" db="EMBL/GenBank/DDBJ databases">
        <authorList>
            <person name="Ploux O."/>
        </authorList>
    </citation>
    <scope>NUCLEOTIDE SEQUENCE [LARGE SCALE GENOMIC DNA]</scope>
    <source>
        <strain evidence="12 13">EC13</strain>
    </source>
</reference>
<dbReference type="Gene3D" id="2.70.20.10">
    <property type="entry name" value="Topoisomerase I, domain 3"/>
    <property type="match status" value="1"/>
</dbReference>
<dbReference type="InterPro" id="IPR003602">
    <property type="entry name" value="Topo_IA_DNA-bd_dom"/>
</dbReference>
<comment type="similarity">
    <text evidence="2 8">Belongs to the type IA topoisomerase family.</text>
</comment>
<dbReference type="InterPro" id="IPR006171">
    <property type="entry name" value="TOPRIM_dom"/>
</dbReference>
<feature type="site" description="Interaction with DNA" evidence="8">
    <location>
        <position position="525"/>
    </location>
</feature>
<keyword evidence="3" id="KW-0479">Metal-binding</keyword>
<dbReference type="SMART" id="SM00493">
    <property type="entry name" value="TOPRIM"/>
    <property type="match status" value="1"/>
</dbReference>
<evidence type="ECO:0000256" key="2">
    <source>
        <dbReference type="ARBA" id="ARBA00009446"/>
    </source>
</evidence>
<feature type="compositionally biased region" description="Low complexity" evidence="9">
    <location>
        <begin position="863"/>
        <end position="875"/>
    </location>
</feature>
<dbReference type="InterPro" id="IPR023406">
    <property type="entry name" value="Topo_IA_AS"/>
</dbReference>
<dbReference type="InterPro" id="IPR013497">
    <property type="entry name" value="Topo_IA_cen"/>
</dbReference>
<dbReference type="GO" id="GO:0046872">
    <property type="term" value="F:metal ion binding"/>
    <property type="evidence" value="ECO:0007669"/>
    <property type="project" value="UniProtKB-KW"/>
</dbReference>
<dbReference type="PRINTS" id="PR00417">
    <property type="entry name" value="PRTPISMRASEI"/>
</dbReference>
<dbReference type="GO" id="GO:0006265">
    <property type="term" value="P:DNA topological change"/>
    <property type="evidence" value="ECO:0007669"/>
    <property type="project" value="UniProtKB-UniRule"/>
</dbReference>
<keyword evidence="4" id="KW-0460">Magnesium</keyword>
<feature type="domain" description="Topo IA-type catalytic" evidence="11">
    <location>
        <begin position="150"/>
        <end position="593"/>
    </location>
</feature>
<feature type="site" description="Interaction with DNA" evidence="8">
    <location>
        <position position="169"/>
    </location>
</feature>
<dbReference type="Pfam" id="PF01751">
    <property type="entry name" value="Toprim"/>
    <property type="match status" value="1"/>
</dbReference>
<keyword evidence="7 8" id="KW-0413">Isomerase</keyword>
<feature type="region of interest" description="Disordered" evidence="9">
    <location>
        <begin position="848"/>
        <end position="888"/>
    </location>
</feature>
<dbReference type="EMBL" id="LUKD01000008">
    <property type="protein sequence ID" value="KYG62579.1"/>
    <property type="molecule type" value="Genomic_DNA"/>
</dbReference>
<dbReference type="InterPro" id="IPR034149">
    <property type="entry name" value="TOPRIM_TopoI"/>
</dbReference>
<comment type="subunit">
    <text evidence="8">Monomer.</text>
</comment>
<dbReference type="PROSITE" id="PS50880">
    <property type="entry name" value="TOPRIM"/>
    <property type="match status" value="1"/>
</dbReference>
<evidence type="ECO:0000313" key="12">
    <source>
        <dbReference type="EMBL" id="KYG62579.1"/>
    </source>
</evidence>
<dbReference type="SMART" id="SM00436">
    <property type="entry name" value="TOP1Bc"/>
    <property type="match status" value="1"/>
</dbReference>
<keyword evidence="5 8" id="KW-0799">Topoisomerase</keyword>
<evidence type="ECO:0000256" key="8">
    <source>
        <dbReference type="HAMAP-Rule" id="MF_00952"/>
    </source>
</evidence>
<feature type="site" description="Interaction with DNA" evidence="8">
    <location>
        <position position="41"/>
    </location>
</feature>
<comment type="function">
    <text evidence="8">Releases the supercoiling and torsional tension of DNA, which is introduced during the DNA replication and transcription, by transiently cleaving and rejoining one strand of the DNA duplex. Introduces a single-strand break via transesterification at a target site in duplex DNA. The scissile phosphodiester is attacked by the catalytic tyrosine of the enzyme, resulting in the formation of a DNA-(5'-phosphotyrosyl)-enzyme intermediate and the expulsion of a 3'-OH DNA strand. The free DNA strand then undergoes passage around the unbroken strand, thus removing DNA supercoils. Finally, in the religation step, the DNA 3'-OH attacks the covalent intermediate to expel the active-site tyrosine and restore the DNA phosphodiester backbone.</text>
</comment>
<keyword evidence="6 8" id="KW-0238">DNA-binding</keyword>
<feature type="site" description="Interaction with DNA" evidence="8">
    <location>
        <position position="160"/>
    </location>
</feature>
<sequence>MAKKSEASDGIKLVVVESPTKAKTIRKFLGKDYVVESCMGHIRDLPQSAKDIPEKVKKEKWAQLGVNVDKNFEPLYCVPKDKTKVVKNLKDKLEEATELYLATDEDREGESISWHLLEVLKPKVPTKRMVFHEITKDAIQKALKDTREIDLNLVRAQEARRILDRLVGYTISPLLWKKVAYGLSAGRVQSVAVRLIVERELERIRFKKSAYWGVLAELSKDGVNFESRLQQYKNQRIATGKDFDGLTGQLTAGKDVLVLDEKLAAKLAADLKAGNWTVTEVEEKPTFRKPAPPFITSTLQQEANRKLGLSSRETMQVAQKLYEQGFITYMRTDSTFLSNEAITASRDSIGSKYGKEYLPPQPRTYAAKKVKGAQEAHEAIRPAGNQFMDPDETGLTGTQFRLYDLIWKRTIASQMVDARQKQVSAKIQVGEALFGASGMTIEFAGFLRAYVEGSDDPEADLAEREVRLPALKTKDSVKCAKLDPTSHETKPPARYTEASLVQTMEKEGIGRPSTYASVIGTIIDRGYVRKNGTALVPTFTAMIVSKLLSSYLSEYVDLGFTSEMEQSLDNIADGDLDWEKYLASVYKGPKGLRALVDTQEEKINPDEARTMTLEGMDRYKFHVGRYGAYVTTTRDGEDVSASLPDNESPADITPEIAEKLIDQKINGADALGKDPKTGLPIYVLNGRYGPYVQLGDVSPEDDKPKRASLPPNTQPEQVDLQMALDLLSLPKLLGTHPGTGKEIKAGLGRFGPFIVHDGDYRSIPKGESIFTITLERALEMLSQPKKGRGKAAPLKELGVYPETTDAVQVYNGPYGPYIKCGKVNVSLPEGTTPDTVTLEQAVALINEKGGPAKGKGKAKAKGKSAGAAKSAAPKAAPKKSLKQAETAKEKAQVLGVKKVVTRKSKK</sequence>
<evidence type="ECO:0000256" key="3">
    <source>
        <dbReference type="ARBA" id="ARBA00022723"/>
    </source>
</evidence>
<proteinExistence type="inferred from homology"/>
<evidence type="ECO:0000256" key="4">
    <source>
        <dbReference type="ARBA" id="ARBA00022842"/>
    </source>
</evidence>
<dbReference type="InterPro" id="IPR025589">
    <property type="entry name" value="Toprim_C_rpt"/>
</dbReference>
<protein>
    <recommendedName>
        <fullName evidence="8">DNA topoisomerase 1</fullName>
        <ecNumber evidence="8">5.6.2.1</ecNumber>
    </recommendedName>
    <alternativeName>
        <fullName evidence="8">DNA topoisomerase I</fullName>
    </alternativeName>
</protein>
<dbReference type="InterPro" id="IPR005733">
    <property type="entry name" value="TopoI_bac-type"/>
</dbReference>
<dbReference type="InterPro" id="IPR013824">
    <property type="entry name" value="Topo_IA_cen_sub1"/>
</dbReference>
<dbReference type="EC" id="5.6.2.1" evidence="8"/>
<gene>
    <name evidence="8" type="primary">topA</name>
    <name evidence="12" type="ORF">AZI87_14855</name>
</gene>
<evidence type="ECO:0000313" key="13">
    <source>
        <dbReference type="Proteomes" id="UP000075799"/>
    </source>
</evidence>
<dbReference type="RefSeq" id="WP_063208745.1">
    <property type="nucleotide sequence ID" value="NZ_LUKD01000008.1"/>
</dbReference>
<dbReference type="InterPro" id="IPR003601">
    <property type="entry name" value="Topo_IA_2"/>
</dbReference>
<comment type="caution">
    <text evidence="12">The sequence shown here is derived from an EMBL/GenBank/DDBJ whole genome shotgun (WGS) entry which is preliminary data.</text>
</comment>
<evidence type="ECO:0000259" key="10">
    <source>
        <dbReference type="PROSITE" id="PS50880"/>
    </source>
</evidence>
<dbReference type="SUPFAM" id="SSF56712">
    <property type="entry name" value="Prokaryotic type I DNA topoisomerase"/>
    <property type="match status" value="1"/>
</dbReference>
<dbReference type="PANTHER" id="PTHR42785:SF1">
    <property type="entry name" value="DNA TOPOISOMERASE"/>
    <property type="match status" value="1"/>
</dbReference>
<organism evidence="12 13">
    <name type="scientific">Bdellovibrio bacteriovorus</name>
    <dbReference type="NCBI Taxonomy" id="959"/>
    <lineage>
        <taxon>Bacteria</taxon>
        <taxon>Pseudomonadati</taxon>
        <taxon>Bdellovibrionota</taxon>
        <taxon>Bdellovibrionia</taxon>
        <taxon>Bdellovibrionales</taxon>
        <taxon>Pseudobdellovibrionaceae</taxon>
        <taxon>Bdellovibrio</taxon>
    </lineage>
</organism>
<dbReference type="GO" id="GO:0003677">
    <property type="term" value="F:DNA binding"/>
    <property type="evidence" value="ECO:0007669"/>
    <property type="project" value="UniProtKB-KW"/>
</dbReference>
<dbReference type="SMART" id="SM00437">
    <property type="entry name" value="TOP1Ac"/>
    <property type="match status" value="1"/>
</dbReference>
<feature type="site" description="Interaction with DNA" evidence="8">
    <location>
        <position position="164"/>
    </location>
</feature>
<dbReference type="PROSITE" id="PS52039">
    <property type="entry name" value="TOPO_IA_2"/>
    <property type="match status" value="1"/>
</dbReference>
<dbReference type="InterPro" id="IPR028612">
    <property type="entry name" value="Topoisom_1_IA"/>
</dbReference>
<dbReference type="Gene3D" id="1.10.290.10">
    <property type="entry name" value="Topoisomerase I, domain 4"/>
    <property type="match status" value="1"/>
</dbReference>
<dbReference type="NCBIfam" id="TIGR01051">
    <property type="entry name" value="topA_bact"/>
    <property type="match status" value="1"/>
</dbReference>
<evidence type="ECO:0000259" key="11">
    <source>
        <dbReference type="PROSITE" id="PS52039"/>
    </source>
</evidence>
<dbReference type="InterPro" id="IPR013826">
    <property type="entry name" value="Topo_IA_cen_sub3"/>
</dbReference>
<evidence type="ECO:0000256" key="7">
    <source>
        <dbReference type="ARBA" id="ARBA00023235"/>
    </source>
</evidence>
<accession>A0A162FVT5</accession>
<evidence type="ECO:0000256" key="5">
    <source>
        <dbReference type="ARBA" id="ARBA00023029"/>
    </source>
</evidence>
<feature type="region of interest" description="Disordered" evidence="9">
    <location>
        <begin position="695"/>
        <end position="714"/>
    </location>
</feature>
<dbReference type="PANTHER" id="PTHR42785">
    <property type="entry name" value="DNA TOPOISOMERASE, TYPE IA, CORE"/>
    <property type="match status" value="1"/>
</dbReference>
<dbReference type="InterPro" id="IPR013825">
    <property type="entry name" value="Topo_IA_cen_sub2"/>
</dbReference>
<evidence type="ECO:0000256" key="9">
    <source>
        <dbReference type="SAM" id="MobiDB-lite"/>
    </source>
</evidence>
<dbReference type="CDD" id="cd00186">
    <property type="entry name" value="TOP1Ac"/>
    <property type="match status" value="1"/>
</dbReference>
<feature type="site" description="Interaction with DNA" evidence="8">
    <location>
        <position position="161"/>
    </location>
</feature>
<name>A0A162FVT5_BDEBC</name>
<feature type="active site" description="O-(5'-phospho-DNA)-tyrosine intermediate" evidence="8">
    <location>
        <position position="329"/>
    </location>
</feature>
<comment type="catalytic activity">
    <reaction evidence="1 8">
        <text>ATP-independent breakage of single-stranded DNA, followed by passage and rejoining.</text>
        <dbReference type="EC" id="5.6.2.1"/>
    </reaction>
</comment>
<feature type="site" description="Interaction with DNA" evidence="8">
    <location>
        <position position="176"/>
    </location>
</feature>
<dbReference type="PROSITE" id="PS00396">
    <property type="entry name" value="TOPO_IA_1"/>
    <property type="match status" value="1"/>
</dbReference>
<dbReference type="InterPro" id="IPR023405">
    <property type="entry name" value="Topo_IA_core_domain"/>
</dbReference>
<dbReference type="Proteomes" id="UP000075799">
    <property type="component" value="Unassembled WGS sequence"/>
</dbReference>
<dbReference type="GO" id="GO:0003917">
    <property type="term" value="F:DNA topoisomerase type I (single strand cut, ATP-independent) activity"/>
    <property type="evidence" value="ECO:0007669"/>
    <property type="project" value="UniProtKB-UniRule"/>
</dbReference>
<dbReference type="Gene3D" id="1.10.460.10">
    <property type="entry name" value="Topoisomerase I, domain 2"/>
    <property type="match status" value="1"/>
</dbReference>
<dbReference type="CDD" id="cd03363">
    <property type="entry name" value="TOPRIM_TopoIA_TopoI"/>
    <property type="match status" value="1"/>
</dbReference>
<dbReference type="HAMAP" id="MF_00952">
    <property type="entry name" value="Topoisom_1_prok"/>
    <property type="match status" value="1"/>
</dbReference>
<dbReference type="OrthoDB" id="5287133at2"/>
<feature type="domain" description="Toprim" evidence="10">
    <location>
        <begin position="11"/>
        <end position="135"/>
    </location>
</feature>
<evidence type="ECO:0000256" key="1">
    <source>
        <dbReference type="ARBA" id="ARBA00000213"/>
    </source>
</evidence>
<feature type="site" description="Interaction with DNA" evidence="8">
    <location>
        <position position="331"/>
    </location>
</feature>
<evidence type="ECO:0000256" key="6">
    <source>
        <dbReference type="ARBA" id="ARBA00023125"/>
    </source>
</evidence>
<dbReference type="InterPro" id="IPR000380">
    <property type="entry name" value="Topo_IA"/>
</dbReference>
<dbReference type="Pfam" id="PF13368">
    <property type="entry name" value="Toprim_C_rpt"/>
    <property type="match status" value="4"/>
</dbReference>
<dbReference type="Gene3D" id="3.40.50.140">
    <property type="match status" value="1"/>
</dbReference>
<dbReference type="AlphaFoldDB" id="A0A162FVT5"/>
<dbReference type="Pfam" id="PF01131">
    <property type="entry name" value="Topoisom_bac"/>
    <property type="match status" value="1"/>
</dbReference>